<accession>A0ABT9QAD0</accession>
<proteinExistence type="predicted"/>
<dbReference type="EMBL" id="JAUSQU010000001">
    <property type="protein sequence ID" value="MDP9843713.1"/>
    <property type="molecule type" value="Genomic_DNA"/>
</dbReference>
<protein>
    <submittedName>
        <fullName evidence="1">Uncharacterized protein</fullName>
    </submittedName>
</protein>
<comment type="caution">
    <text evidence="1">The sequence shown here is derived from an EMBL/GenBank/DDBJ whole genome shotgun (WGS) entry which is preliminary data.</text>
</comment>
<evidence type="ECO:0000313" key="1">
    <source>
        <dbReference type="EMBL" id="MDP9843713.1"/>
    </source>
</evidence>
<organism evidence="1 2">
    <name type="scientific">Streptosporangium lutulentum</name>
    <dbReference type="NCBI Taxonomy" id="1461250"/>
    <lineage>
        <taxon>Bacteria</taxon>
        <taxon>Bacillati</taxon>
        <taxon>Actinomycetota</taxon>
        <taxon>Actinomycetes</taxon>
        <taxon>Streptosporangiales</taxon>
        <taxon>Streptosporangiaceae</taxon>
        <taxon>Streptosporangium</taxon>
    </lineage>
</organism>
<dbReference type="Proteomes" id="UP001225356">
    <property type="component" value="Unassembled WGS sequence"/>
</dbReference>
<gene>
    <name evidence="1" type="ORF">J2853_002924</name>
</gene>
<name>A0ABT9QAD0_9ACTN</name>
<keyword evidence="2" id="KW-1185">Reference proteome</keyword>
<sequence length="33" mass="3657">MIVYFYPFGLGAFEPVEVQVGVCPVNGVRREAL</sequence>
<reference evidence="1 2" key="1">
    <citation type="submission" date="2023-07" db="EMBL/GenBank/DDBJ databases">
        <title>Sequencing the genomes of 1000 actinobacteria strains.</title>
        <authorList>
            <person name="Klenk H.-P."/>
        </authorList>
    </citation>
    <scope>NUCLEOTIDE SEQUENCE [LARGE SCALE GENOMIC DNA]</scope>
    <source>
        <strain evidence="1 2">DSM 46740</strain>
    </source>
</reference>
<evidence type="ECO:0000313" key="2">
    <source>
        <dbReference type="Proteomes" id="UP001225356"/>
    </source>
</evidence>